<evidence type="ECO:0008006" key="5">
    <source>
        <dbReference type="Google" id="ProtNLM"/>
    </source>
</evidence>
<feature type="region of interest" description="Disordered" evidence="1">
    <location>
        <begin position="1"/>
        <end position="25"/>
    </location>
</feature>
<evidence type="ECO:0000313" key="4">
    <source>
        <dbReference type="EMBL" id="GEU68328.1"/>
    </source>
</evidence>
<sequence length="407" mass="46912">MQDTGATNPVSSLYGSTTNPMQSGGENYVKVDGQSSQQSEHEYINLDDKTVLTQDTNEDLVERDIRNNDGEDKLLSAFTARNGWPLIQLELHQLIAPNVKYDANKIREAIANWLMVTKQPFSTVEDEMFIYMMKTANPLFERISRPTAKADCFKKIEYMVITGHFIDHNQRLQKRLLSFVHVPPPRTALDSRWHLQIYAKYEPHFSHLPSNEDWDNVTAVCEVLKVFKVCTNIISGSDYTTANLYLKEVYKVKQIIDKSALLRNEFICEMTEAVKEKFDEYWGECHLLMAIAVVLDPRMKMWYVTFFYKKLYLANEVLNNTKEVLNALDHMFKEYVDMHDELVREANVHQLKYPVLSKMAKDVLAIPVCTVASEATFSDGGRVIDPYRSALKSSIVEMLFCGGDWIR</sequence>
<dbReference type="GO" id="GO:0046983">
    <property type="term" value="F:protein dimerization activity"/>
    <property type="evidence" value="ECO:0007669"/>
    <property type="project" value="InterPro"/>
</dbReference>
<comment type="caution">
    <text evidence="4">The sequence shown here is derived from an EMBL/GenBank/DDBJ whole genome shotgun (WGS) entry which is preliminary data.</text>
</comment>
<dbReference type="InterPro" id="IPR025525">
    <property type="entry name" value="hAT-like_transposase_RNase-H"/>
</dbReference>
<dbReference type="Pfam" id="PF05699">
    <property type="entry name" value="Dimer_Tnp_hAT"/>
    <property type="match status" value="1"/>
</dbReference>
<feature type="domain" description="hAT-like transposase RNase-H fold" evidence="3">
    <location>
        <begin position="235"/>
        <end position="335"/>
    </location>
</feature>
<dbReference type="EMBL" id="BKCJ010005728">
    <property type="protein sequence ID" value="GEU68328.1"/>
    <property type="molecule type" value="Genomic_DNA"/>
</dbReference>
<name>A0A6L2M2U6_TANCI</name>
<dbReference type="InterPro" id="IPR008906">
    <property type="entry name" value="HATC_C_dom"/>
</dbReference>
<evidence type="ECO:0000259" key="3">
    <source>
        <dbReference type="Pfam" id="PF14372"/>
    </source>
</evidence>
<organism evidence="4">
    <name type="scientific">Tanacetum cinerariifolium</name>
    <name type="common">Dalmatian daisy</name>
    <name type="synonym">Chrysanthemum cinerariifolium</name>
    <dbReference type="NCBI Taxonomy" id="118510"/>
    <lineage>
        <taxon>Eukaryota</taxon>
        <taxon>Viridiplantae</taxon>
        <taxon>Streptophyta</taxon>
        <taxon>Embryophyta</taxon>
        <taxon>Tracheophyta</taxon>
        <taxon>Spermatophyta</taxon>
        <taxon>Magnoliopsida</taxon>
        <taxon>eudicotyledons</taxon>
        <taxon>Gunneridae</taxon>
        <taxon>Pentapetalae</taxon>
        <taxon>asterids</taxon>
        <taxon>campanulids</taxon>
        <taxon>Asterales</taxon>
        <taxon>Asteraceae</taxon>
        <taxon>Asteroideae</taxon>
        <taxon>Anthemideae</taxon>
        <taxon>Anthemidinae</taxon>
        <taxon>Tanacetum</taxon>
    </lineage>
</organism>
<dbReference type="InterPro" id="IPR012337">
    <property type="entry name" value="RNaseH-like_sf"/>
</dbReference>
<reference evidence="4" key="1">
    <citation type="journal article" date="2019" name="Sci. Rep.">
        <title>Draft genome of Tanacetum cinerariifolium, the natural source of mosquito coil.</title>
        <authorList>
            <person name="Yamashiro T."/>
            <person name="Shiraishi A."/>
            <person name="Satake H."/>
            <person name="Nakayama K."/>
        </authorList>
    </citation>
    <scope>NUCLEOTIDE SEQUENCE</scope>
</reference>
<dbReference type="PANTHER" id="PTHR23272">
    <property type="entry name" value="BED FINGER-RELATED"/>
    <property type="match status" value="1"/>
</dbReference>
<evidence type="ECO:0000256" key="1">
    <source>
        <dbReference type="SAM" id="MobiDB-lite"/>
    </source>
</evidence>
<dbReference type="PANTHER" id="PTHR23272:SF185">
    <property type="entry name" value="ZINC FINGER BED DOMAIN-CONTAINING PROTEIN RICESLEEPER 2-LIKE"/>
    <property type="match status" value="1"/>
</dbReference>
<gene>
    <name evidence="4" type="ORF">Tci_040306</name>
</gene>
<evidence type="ECO:0000259" key="2">
    <source>
        <dbReference type="Pfam" id="PF05699"/>
    </source>
</evidence>
<dbReference type="GO" id="GO:0003677">
    <property type="term" value="F:DNA binding"/>
    <property type="evidence" value="ECO:0007669"/>
    <property type="project" value="InterPro"/>
</dbReference>
<dbReference type="AlphaFoldDB" id="A0A6L2M2U6"/>
<accession>A0A6L2M2U6</accession>
<proteinExistence type="predicted"/>
<feature type="domain" description="HAT C-terminal dimerisation" evidence="2">
    <location>
        <begin position="348"/>
        <end position="406"/>
    </location>
</feature>
<dbReference type="Pfam" id="PF14372">
    <property type="entry name" value="hAT-like_RNase-H"/>
    <property type="match status" value="1"/>
</dbReference>
<protein>
    <recommendedName>
        <fullName evidence="5">Zinc finger BED domain-containing protein RICESLEEPER 2-like</fullName>
    </recommendedName>
</protein>
<dbReference type="SUPFAM" id="SSF53098">
    <property type="entry name" value="Ribonuclease H-like"/>
    <property type="match status" value="1"/>
</dbReference>